<keyword evidence="2" id="KW-1185">Reference proteome</keyword>
<sequence>MISARQGGEERRDACELGVPADETGELDRYAVSEWGRAVAAQQFEVERGEFERRVVPSSSARVCLACS</sequence>
<reference evidence="1" key="1">
    <citation type="journal article" date="2014" name="Int. J. Syst. Evol. Microbiol.">
        <title>Complete genome sequence of Corynebacterium casei LMG S-19264T (=DSM 44701T), isolated from a smear-ripened cheese.</title>
        <authorList>
            <consortium name="US DOE Joint Genome Institute (JGI-PGF)"/>
            <person name="Walter F."/>
            <person name="Albersmeier A."/>
            <person name="Kalinowski J."/>
            <person name="Ruckert C."/>
        </authorList>
    </citation>
    <scope>NUCLEOTIDE SEQUENCE</scope>
    <source>
        <strain evidence="1">CGMCC 4.7403</strain>
    </source>
</reference>
<dbReference type="AlphaFoldDB" id="A0A919GLN6"/>
<evidence type="ECO:0000313" key="2">
    <source>
        <dbReference type="Proteomes" id="UP000603227"/>
    </source>
</evidence>
<accession>A0A919GLN6</accession>
<dbReference type="Proteomes" id="UP000603227">
    <property type="component" value="Unassembled WGS sequence"/>
</dbReference>
<reference evidence="1" key="2">
    <citation type="submission" date="2020-09" db="EMBL/GenBank/DDBJ databases">
        <authorList>
            <person name="Sun Q."/>
            <person name="Zhou Y."/>
        </authorList>
    </citation>
    <scope>NUCLEOTIDE SEQUENCE</scope>
    <source>
        <strain evidence="1">CGMCC 4.7403</strain>
    </source>
</reference>
<comment type="caution">
    <text evidence="1">The sequence shown here is derived from an EMBL/GenBank/DDBJ whole genome shotgun (WGS) entry which is preliminary data.</text>
</comment>
<organism evidence="1 2">
    <name type="scientific">Streptomyces capitiformicae</name>
    <dbReference type="NCBI Taxonomy" id="2014920"/>
    <lineage>
        <taxon>Bacteria</taxon>
        <taxon>Bacillati</taxon>
        <taxon>Actinomycetota</taxon>
        <taxon>Actinomycetes</taxon>
        <taxon>Kitasatosporales</taxon>
        <taxon>Streptomycetaceae</taxon>
        <taxon>Streptomyces</taxon>
    </lineage>
</organism>
<evidence type="ECO:0000313" key="1">
    <source>
        <dbReference type="EMBL" id="GHH86813.1"/>
    </source>
</evidence>
<protein>
    <submittedName>
        <fullName evidence="1">Uncharacterized protein</fullName>
    </submittedName>
</protein>
<dbReference type="RefSeq" id="WP_308437853.1">
    <property type="nucleotide sequence ID" value="NZ_BNAT01000007.1"/>
</dbReference>
<name>A0A919GLN6_9ACTN</name>
<proteinExistence type="predicted"/>
<dbReference type="EMBL" id="BNAT01000007">
    <property type="protein sequence ID" value="GHH86813.1"/>
    <property type="molecule type" value="Genomic_DNA"/>
</dbReference>
<gene>
    <name evidence="1" type="ORF">GCM10017771_25400</name>
</gene>